<feature type="transmembrane region" description="Helical" evidence="8">
    <location>
        <begin position="7"/>
        <end position="25"/>
    </location>
</feature>
<dbReference type="GO" id="GO:0009003">
    <property type="term" value="F:signal peptidase activity"/>
    <property type="evidence" value="ECO:0007669"/>
    <property type="project" value="UniProtKB-EC"/>
</dbReference>
<dbReference type="PROSITE" id="PS00501">
    <property type="entry name" value="SPASE_I_1"/>
    <property type="match status" value="1"/>
</dbReference>
<feature type="transmembrane region" description="Helical" evidence="8">
    <location>
        <begin position="97"/>
        <end position="115"/>
    </location>
</feature>
<dbReference type="InterPro" id="IPR019756">
    <property type="entry name" value="Pept_S26A_signal_pept_1_Ser-AS"/>
</dbReference>
<feature type="active site" evidence="7">
    <location>
        <position position="124"/>
    </location>
</feature>
<sequence>MKNSASLLAFVTVILLFVVLYNIFMDTFANGLSIIWVLMLVVFLAAYFVRRFVYLPRFQREMAAELNLENPELEIKTNKELKKGAAVKARRTYLGELSSYFWFFFIIFIFRSFIYEPFKIPSGSMQPTLEIGDYIAVNKHHYRLQDPIWQKTIVRFAPVERGDIVVFKSPTTNEDWIKRVIGLPGDIVHYDQIRQEFMIISDCMIPESVSRKVDWNYPEESLERGCKISKITYGAFSPNYNYFYNGSYQNMRSETLTTASGSEVTHYTLQNPSPLNFAAANIYRQPGQTPLTWVIPADHYFMIGDNRDNSQDSRFVGPIPFEAIVGKAEFIWFALKYNSQNGSLEGINFSRIFTGLYQHVSPTE</sequence>
<dbReference type="EC" id="3.4.21.89" evidence="3 8"/>
<keyword evidence="8" id="KW-0472">Membrane</keyword>
<comment type="similarity">
    <text evidence="2 9">Belongs to the peptidase S26 family.</text>
</comment>
<dbReference type="InterPro" id="IPR000223">
    <property type="entry name" value="Pept_S26A_signal_pept_1"/>
</dbReference>
<keyword evidence="6 8" id="KW-0378">Hydrolase</keyword>
<reference evidence="11 12" key="1">
    <citation type="submission" date="2017-08" db="EMBL/GenBank/DDBJ databases">
        <title>Reclassification of Bisgaard taxon 37 and 44.</title>
        <authorList>
            <person name="Christensen H."/>
        </authorList>
    </citation>
    <scope>NUCLEOTIDE SEQUENCE [LARGE SCALE GENOMIC DNA]</scope>
    <source>
        <strain evidence="11 12">B96_3</strain>
    </source>
</reference>
<feature type="active site" evidence="7">
    <location>
        <position position="178"/>
    </location>
</feature>
<keyword evidence="5 8" id="KW-0645">Protease</keyword>
<accession>A0A3A1Y9M7</accession>
<dbReference type="InterPro" id="IPR036286">
    <property type="entry name" value="LexA/Signal_pep-like_sf"/>
</dbReference>
<dbReference type="GO" id="GO:0006465">
    <property type="term" value="P:signal peptide processing"/>
    <property type="evidence" value="ECO:0007669"/>
    <property type="project" value="InterPro"/>
</dbReference>
<dbReference type="OrthoDB" id="9815782at2"/>
<dbReference type="CDD" id="cd06530">
    <property type="entry name" value="S26_SPase_I"/>
    <property type="match status" value="1"/>
</dbReference>
<keyword evidence="8" id="KW-1133">Transmembrane helix</keyword>
<protein>
    <recommendedName>
        <fullName evidence="4 8">Signal peptidase I</fullName>
        <ecNumber evidence="3 8">3.4.21.89</ecNumber>
    </recommendedName>
</protein>
<dbReference type="GO" id="GO:0016020">
    <property type="term" value="C:membrane"/>
    <property type="evidence" value="ECO:0007669"/>
    <property type="project" value="UniProtKB-SubCell"/>
</dbReference>
<dbReference type="PROSITE" id="PS00761">
    <property type="entry name" value="SPASE_I_3"/>
    <property type="match status" value="1"/>
</dbReference>
<organism evidence="11 12">
    <name type="scientific">Psittacicella hinzii</name>
    <dbReference type="NCBI Taxonomy" id="2028575"/>
    <lineage>
        <taxon>Bacteria</taxon>
        <taxon>Pseudomonadati</taxon>
        <taxon>Pseudomonadota</taxon>
        <taxon>Gammaproteobacteria</taxon>
        <taxon>Pasteurellales</taxon>
        <taxon>Psittacicellaceae</taxon>
        <taxon>Psittacicella</taxon>
    </lineage>
</organism>
<dbReference type="PANTHER" id="PTHR43390">
    <property type="entry name" value="SIGNAL PEPTIDASE I"/>
    <property type="match status" value="1"/>
</dbReference>
<dbReference type="SUPFAM" id="SSF51306">
    <property type="entry name" value="LexA/Signal peptidase"/>
    <property type="match status" value="1"/>
</dbReference>
<dbReference type="RefSeq" id="WP_119524450.1">
    <property type="nucleotide sequence ID" value="NZ_NRHC01000014.1"/>
</dbReference>
<evidence type="ECO:0000259" key="10">
    <source>
        <dbReference type="Pfam" id="PF10502"/>
    </source>
</evidence>
<dbReference type="InterPro" id="IPR019533">
    <property type="entry name" value="Peptidase_S26"/>
</dbReference>
<name>A0A3A1Y9M7_9GAMM</name>
<evidence type="ECO:0000256" key="2">
    <source>
        <dbReference type="ARBA" id="ARBA00009370"/>
    </source>
</evidence>
<dbReference type="AlphaFoldDB" id="A0A3A1Y9M7"/>
<evidence type="ECO:0000256" key="5">
    <source>
        <dbReference type="ARBA" id="ARBA00022670"/>
    </source>
</evidence>
<feature type="transmembrane region" description="Helical" evidence="8">
    <location>
        <begin position="31"/>
        <end position="49"/>
    </location>
</feature>
<dbReference type="GO" id="GO:0004252">
    <property type="term" value="F:serine-type endopeptidase activity"/>
    <property type="evidence" value="ECO:0007669"/>
    <property type="project" value="InterPro"/>
</dbReference>
<evidence type="ECO:0000313" key="11">
    <source>
        <dbReference type="EMBL" id="RIY34251.1"/>
    </source>
</evidence>
<comment type="catalytic activity">
    <reaction evidence="1 8">
        <text>Cleavage of hydrophobic, N-terminal signal or leader sequences from secreted and periplasmic proteins.</text>
        <dbReference type="EC" id="3.4.21.89"/>
    </reaction>
</comment>
<evidence type="ECO:0000256" key="4">
    <source>
        <dbReference type="ARBA" id="ARBA00019232"/>
    </source>
</evidence>
<comment type="subcellular location">
    <subcellularLocation>
        <location evidence="9">Membrane</location>
        <topology evidence="9">Multi-pass membrane protein</topology>
    </subcellularLocation>
</comment>
<evidence type="ECO:0000256" key="6">
    <source>
        <dbReference type="ARBA" id="ARBA00022801"/>
    </source>
</evidence>
<evidence type="ECO:0000256" key="3">
    <source>
        <dbReference type="ARBA" id="ARBA00013208"/>
    </source>
</evidence>
<keyword evidence="8" id="KW-0812">Transmembrane</keyword>
<dbReference type="PROSITE" id="PS00760">
    <property type="entry name" value="SPASE_I_2"/>
    <property type="match status" value="1"/>
</dbReference>
<evidence type="ECO:0000256" key="9">
    <source>
        <dbReference type="RuleBase" id="RU362042"/>
    </source>
</evidence>
<dbReference type="NCBIfam" id="TIGR02227">
    <property type="entry name" value="sigpep_I_bact"/>
    <property type="match status" value="1"/>
</dbReference>
<dbReference type="EMBL" id="NRHC01000014">
    <property type="protein sequence ID" value="RIY34251.1"/>
    <property type="molecule type" value="Genomic_DNA"/>
</dbReference>
<dbReference type="Pfam" id="PF10502">
    <property type="entry name" value="Peptidase_S26"/>
    <property type="match status" value="1"/>
</dbReference>
<dbReference type="InterPro" id="IPR019758">
    <property type="entry name" value="Pept_S26A_signal_pept_1_CS"/>
</dbReference>
<evidence type="ECO:0000256" key="8">
    <source>
        <dbReference type="RuleBase" id="RU003993"/>
    </source>
</evidence>
<feature type="domain" description="Peptidase S26" evidence="10">
    <location>
        <begin position="99"/>
        <end position="333"/>
    </location>
</feature>
<dbReference type="PRINTS" id="PR00727">
    <property type="entry name" value="LEADERPTASE"/>
</dbReference>
<evidence type="ECO:0000256" key="1">
    <source>
        <dbReference type="ARBA" id="ARBA00000677"/>
    </source>
</evidence>
<dbReference type="Gene3D" id="2.10.109.10">
    <property type="entry name" value="Umud Fragment, subunit A"/>
    <property type="match status" value="1"/>
</dbReference>
<comment type="caution">
    <text evidence="11">The sequence shown here is derived from an EMBL/GenBank/DDBJ whole genome shotgun (WGS) entry which is preliminary data.</text>
</comment>
<gene>
    <name evidence="11" type="primary">lepB</name>
    <name evidence="11" type="ORF">CKF54_01115</name>
</gene>
<evidence type="ECO:0000313" key="12">
    <source>
        <dbReference type="Proteomes" id="UP000265691"/>
    </source>
</evidence>
<dbReference type="Proteomes" id="UP000265691">
    <property type="component" value="Unassembled WGS sequence"/>
</dbReference>
<dbReference type="InterPro" id="IPR019757">
    <property type="entry name" value="Pept_S26A_signal_pept_1_Lys-AS"/>
</dbReference>
<keyword evidence="12" id="KW-1185">Reference proteome</keyword>
<evidence type="ECO:0000256" key="7">
    <source>
        <dbReference type="PIRSR" id="PIRSR600223-1"/>
    </source>
</evidence>
<dbReference type="PANTHER" id="PTHR43390:SF1">
    <property type="entry name" value="CHLOROPLAST PROCESSING PEPTIDASE"/>
    <property type="match status" value="1"/>
</dbReference>
<proteinExistence type="inferred from homology"/>